<organism evidence="1 2">
    <name type="scientific">Novosphingobium olei</name>
    <dbReference type="NCBI Taxonomy" id="2728851"/>
    <lineage>
        <taxon>Bacteria</taxon>
        <taxon>Pseudomonadati</taxon>
        <taxon>Pseudomonadota</taxon>
        <taxon>Alphaproteobacteria</taxon>
        <taxon>Sphingomonadales</taxon>
        <taxon>Sphingomonadaceae</taxon>
        <taxon>Novosphingobium</taxon>
    </lineage>
</organism>
<evidence type="ECO:0000313" key="1">
    <source>
        <dbReference type="EMBL" id="NML93780.1"/>
    </source>
</evidence>
<name>A0A7Y0BNQ8_9SPHN</name>
<proteinExistence type="predicted"/>
<dbReference type="AlphaFoldDB" id="A0A7Y0BNQ8"/>
<dbReference type="EMBL" id="JABBGM010000003">
    <property type="protein sequence ID" value="NML93780.1"/>
    <property type="molecule type" value="Genomic_DNA"/>
</dbReference>
<sequence length="45" mass="5115">MSREERAALRWALKLLDGFFALTGLELKPENRDNMARLRALAGGR</sequence>
<reference evidence="1 2" key="1">
    <citation type="submission" date="2020-04" db="EMBL/GenBank/DDBJ databases">
        <title>Novosphingobium sp. TW-4 isolated from soil.</title>
        <authorList>
            <person name="Dahal R.H."/>
            <person name="Chaudhary D.K."/>
        </authorList>
    </citation>
    <scope>NUCLEOTIDE SEQUENCE [LARGE SCALE GENOMIC DNA]</scope>
    <source>
        <strain evidence="1 2">TW-4</strain>
    </source>
</reference>
<evidence type="ECO:0000313" key="2">
    <source>
        <dbReference type="Proteomes" id="UP000583556"/>
    </source>
</evidence>
<dbReference type="RefSeq" id="WP_169493045.1">
    <property type="nucleotide sequence ID" value="NZ_JABBGM010000003.1"/>
</dbReference>
<accession>A0A7Y0BNQ8</accession>
<dbReference type="Proteomes" id="UP000583556">
    <property type="component" value="Unassembled WGS sequence"/>
</dbReference>
<gene>
    <name evidence="1" type="ORF">HHL27_08885</name>
</gene>
<keyword evidence="2" id="KW-1185">Reference proteome</keyword>
<protein>
    <submittedName>
        <fullName evidence="1">Uncharacterized protein</fullName>
    </submittedName>
</protein>
<comment type="caution">
    <text evidence="1">The sequence shown here is derived from an EMBL/GenBank/DDBJ whole genome shotgun (WGS) entry which is preliminary data.</text>
</comment>